<sequence length="69" mass="8025">MGNNCPIAEWHSWKDVLKNVKKAVIDELLCRYTLDDDKNKQLMKLKESALEGGYNRWLYDVQRNGGPSK</sequence>
<organism evidence="1 2">
    <name type="scientific">Malus baccata</name>
    <name type="common">Siberian crab apple</name>
    <name type="synonym">Pyrus baccata</name>
    <dbReference type="NCBI Taxonomy" id="106549"/>
    <lineage>
        <taxon>Eukaryota</taxon>
        <taxon>Viridiplantae</taxon>
        <taxon>Streptophyta</taxon>
        <taxon>Embryophyta</taxon>
        <taxon>Tracheophyta</taxon>
        <taxon>Spermatophyta</taxon>
        <taxon>Magnoliopsida</taxon>
        <taxon>eudicotyledons</taxon>
        <taxon>Gunneridae</taxon>
        <taxon>Pentapetalae</taxon>
        <taxon>rosids</taxon>
        <taxon>fabids</taxon>
        <taxon>Rosales</taxon>
        <taxon>Rosaceae</taxon>
        <taxon>Amygdaloideae</taxon>
        <taxon>Maleae</taxon>
        <taxon>Malus</taxon>
    </lineage>
</organism>
<reference evidence="1 2" key="1">
    <citation type="journal article" date="2019" name="G3 (Bethesda)">
        <title>Sequencing of a Wild Apple (Malus baccata) Genome Unravels the Differences Between Cultivated and Wild Apple Species Regarding Disease Resistance and Cold Tolerance.</title>
        <authorList>
            <person name="Chen X."/>
        </authorList>
    </citation>
    <scope>NUCLEOTIDE SEQUENCE [LARGE SCALE GENOMIC DNA]</scope>
    <source>
        <strain evidence="2">cv. Shandingzi</strain>
        <tissue evidence="1">Leaves</tissue>
    </source>
</reference>
<proteinExistence type="predicted"/>
<evidence type="ECO:0000313" key="2">
    <source>
        <dbReference type="Proteomes" id="UP000315295"/>
    </source>
</evidence>
<gene>
    <name evidence="1" type="ORF">C1H46_012034</name>
</gene>
<keyword evidence="2" id="KW-1185">Reference proteome</keyword>
<protein>
    <submittedName>
        <fullName evidence="1">Uncharacterized protein</fullName>
    </submittedName>
</protein>
<accession>A0A540MUB9</accession>
<dbReference type="EMBL" id="VIEB01000177">
    <property type="protein sequence ID" value="TQE02395.1"/>
    <property type="molecule type" value="Genomic_DNA"/>
</dbReference>
<dbReference type="Proteomes" id="UP000315295">
    <property type="component" value="Unassembled WGS sequence"/>
</dbReference>
<comment type="caution">
    <text evidence="1">The sequence shown here is derived from an EMBL/GenBank/DDBJ whole genome shotgun (WGS) entry which is preliminary data.</text>
</comment>
<name>A0A540MUB9_MALBA</name>
<dbReference type="AlphaFoldDB" id="A0A540MUB9"/>
<evidence type="ECO:0000313" key="1">
    <source>
        <dbReference type="EMBL" id="TQE02395.1"/>
    </source>
</evidence>